<evidence type="ECO:0000256" key="7">
    <source>
        <dbReference type="ARBA" id="ARBA00022692"/>
    </source>
</evidence>
<name>A0ABS2NQA4_9FIRM</name>
<evidence type="ECO:0000313" key="15">
    <source>
        <dbReference type="Proteomes" id="UP001314796"/>
    </source>
</evidence>
<proteinExistence type="predicted"/>
<evidence type="ECO:0000256" key="8">
    <source>
        <dbReference type="ARBA" id="ARBA00022777"/>
    </source>
</evidence>
<keyword evidence="8" id="KW-0418">Kinase</keyword>
<keyword evidence="15" id="KW-1185">Reference proteome</keyword>
<dbReference type="InterPro" id="IPR036890">
    <property type="entry name" value="HATPase_C_sf"/>
</dbReference>
<evidence type="ECO:0000256" key="4">
    <source>
        <dbReference type="ARBA" id="ARBA00022475"/>
    </source>
</evidence>
<keyword evidence="4" id="KW-1003">Cell membrane</keyword>
<dbReference type="InterPro" id="IPR003594">
    <property type="entry name" value="HATPase_dom"/>
</dbReference>
<dbReference type="InterPro" id="IPR000014">
    <property type="entry name" value="PAS"/>
</dbReference>
<reference evidence="14 15" key="1">
    <citation type="submission" date="2021-01" db="EMBL/GenBank/DDBJ databases">
        <title>Genomic Encyclopedia of Type Strains, Phase IV (KMG-IV): sequencing the most valuable type-strain genomes for metagenomic binning, comparative biology and taxonomic classification.</title>
        <authorList>
            <person name="Goeker M."/>
        </authorList>
    </citation>
    <scope>NUCLEOTIDE SEQUENCE [LARGE SCALE GENOMIC DNA]</scope>
    <source>
        <strain evidence="14 15">DSM 25890</strain>
    </source>
</reference>
<keyword evidence="5" id="KW-0597">Phosphoprotein</keyword>
<dbReference type="CDD" id="cd00082">
    <property type="entry name" value="HisKA"/>
    <property type="match status" value="1"/>
</dbReference>
<dbReference type="PRINTS" id="PR00344">
    <property type="entry name" value="BCTRLSENSOR"/>
</dbReference>
<evidence type="ECO:0000313" key="14">
    <source>
        <dbReference type="EMBL" id="MBM7615072.1"/>
    </source>
</evidence>
<dbReference type="Gene3D" id="3.30.450.20">
    <property type="entry name" value="PAS domain"/>
    <property type="match status" value="1"/>
</dbReference>
<dbReference type="SUPFAM" id="SSF55785">
    <property type="entry name" value="PYP-like sensor domain (PAS domain)"/>
    <property type="match status" value="1"/>
</dbReference>
<evidence type="ECO:0000256" key="2">
    <source>
        <dbReference type="ARBA" id="ARBA00004651"/>
    </source>
</evidence>
<evidence type="ECO:0000256" key="9">
    <source>
        <dbReference type="ARBA" id="ARBA00022989"/>
    </source>
</evidence>
<comment type="subcellular location">
    <subcellularLocation>
        <location evidence="2">Cell membrane</location>
        <topology evidence="2">Multi-pass membrane protein</topology>
    </subcellularLocation>
</comment>
<dbReference type="Pfam" id="PF13426">
    <property type="entry name" value="PAS_9"/>
    <property type="match status" value="1"/>
</dbReference>
<evidence type="ECO:0000256" key="12">
    <source>
        <dbReference type="SAM" id="Phobius"/>
    </source>
</evidence>
<dbReference type="PROSITE" id="PS50109">
    <property type="entry name" value="HIS_KIN"/>
    <property type="match status" value="1"/>
</dbReference>
<evidence type="ECO:0000256" key="6">
    <source>
        <dbReference type="ARBA" id="ARBA00022679"/>
    </source>
</evidence>
<feature type="transmembrane region" description="Helical" evidence="12">
    <location>
        <begin position="38"/>
        <end position="60"/>
    </location>
</feature>
<evidence type="ECO:0000256" key="11">
    <source>
        <dbReference type="ARBA" id="ARBA00023136"/>
    </source>
</evidence>
<feature type="transmembrane region" description="Helical" evidence="12">
    <location>
        <begin position="6"/>
        <end position="26"/>
    </location>
</feature>
<comment type="catalytic activity">
    <reaction evidence="1">
        <text>ATP + protein L-histidine = ADP + protein N-phospho-L-histidine.</text>
        <dbReference type="EC" id="2.7.13.3"/>
    </reaction>
</comment>
<feature type="domain" description="Histidine kinase" evidence="13">
    <location>
        <begin position="346"/>
        <end position="566"/>
    </location>
</feature>
<comment type="caution">
    <text evidence="14">The sequence shown here is derived from an EMBL/GenBank/DDBJ whole genome shotgun (WGS) entry which is preliminary data.</text>
</comment>
<organism evidence="14 15">
    <name type="scientific">Alkaliphilus hydrothermalis</name>
    <dbReference type="NCBI Taxonomy" id="1482730"/>
    <lineage>
        <taxon>Bacteria</taxon>
        <taxon>Bacillati</taxon>
        <taxon>Bacillota</taxon>
        <taxon>Clostridia</taxon>
        <taxon>Peptostreptococcales</taxon>
        <taxon>Natronincolaceae</taxon>
        <taxon>Alkaliphilus</taxon>
    </lineage>
</organism>
<feature type="transmembrane region" description="Helical" evidence="12">
    <location>
        <begin position="72"/>
        <end position="90"/>
    </location>
</feature>
<dbReference type="Pfam" id="PF00512">
    <property type="entry name" value="HisKA"/>
    <property type="match status" value="1"/>
</dbReference>
<dbReference type="Proteomes" id="UP001314796">
    <property type="component" value="Unassembled WGS sequence"/>
</dbReference>
<keyword evidence="6" id="KW-0808">Transferase</keyword>
<dbReference type="Gene3D" id="3.30.565.10">
    <property type="entry name" value="Histidine kinase-like ATPase, C-terminal domain"/>
    <property type="match status" value="1"/>
</dbReference>
<keyword evidence="11 12" id="KW-0472">Membrane</keyword>
<accession>A0ABS2NQA4</accession>
<dbReference type="CDD" id="cd00130">
    <property type="entry name" value="PAS"/>
    <property type="match status" value="1"/>
</dbReference>
<protein>
    <recommendedName>
        <fullName evidence="3">histidine kinase</fullName>
        <ecNumber evidence="3">2.7.13.3</ecNumber>
    </recommendedName>
</protein>
<dbReference type="NCBIfam" id="TIGR00229">
    <property type="entry name" value="sensory_box"/>
    <property type="match status" value="1"/>
</dbReference>
<sequence>MFKAMLHHGTLIMAISFIFSTLSQGYSWWGNGDRLKKFSWAISTLAGILSFLLLLDPFIINGMFFDLSSTPILFIGYLLGWKYGMISAALPTCYRLLIGGTGTAVGVVMGTIMPLVIGALAREIVKSKIEPYQVVSFKNLLVSNLVLSFLKAIVFLYMLGLSMQEWKMINVNTMIFSSISLWGIVLMFNDFTKNSISQKELRESEARFKQLVSLIPDGLSITYNSEYVFANNNLADILGKRSPEELIGKRIGDFFTVGEEYNELITNREKQARSGQVAPFLARQIRRHDGEILNVEVAAAPFVEKDEKYILSIVRDTTAQKKADILKRKLEETEALDKFKTEFFSNISHELKTPLNIILGTIQLANVSYDDAFGYQHFHKHMGIMKQNCFRLLRLINNLIDITRLESGSLAIQLRNYDIVKVVEDITISVAKYIENYGIELIFDTEVEEKCLSCDADQMERIMLNLLSNAIKFTKPGGSIMVNMLDQGESIMISVKDTGIGIPPEKLKTIFNRFQQVESTLKMNAGGSGIGLSLVKSLVEAQEGTITVKSELNKGSEFMITLPVKLGEAVELAYDEVAATDQSKMVERITIEFSDINS</sequence>
<dbReference type="Pfam" id="PF02518">
    <property type="entry name" value="HATPase_c"/>
    <property type="match status" value="1"/>
</dbReference>
<dbReference type="Pfam" id="PF07694">
    <property type="entry name" value="5TM-5TMR_LYT"/>
    <property type="match status" value="1"/>
</dbReference>
<evidence type="ECO:0000256" key="3">
    <source>
        <dbReference type="ARBA" id="ARBA00012438"/>
    </source>
</evidence>
<dbReference type="SMART" id="SM00388">
    <property type="entry name" value="HisKA"/>
    <property type="match status" value="1"/>
</dbReference>
<keyword evidence="10" id="KW-0902">Two-component regulatory system</keyword>
<keyword evidence="9 12" id="KW-1133">Transmembrane helix</keyword>
<dbReference type="PANTHER" id="PTHR43047">
    <property type="entry name" value="TWO-COMPONENT HISTIDINE PROTEIN KINASE"/>
    <property type="match status" value="1"/>
</dbReference>
<feature type="transmembrane region" description="Helical" evidence="12">
    <location>
        <begin position="97"/>
        <end position="121"/>
    </location>
</feature>
<feature type="transmembrane region" description="Helical" evidence="12">
    <location>
        <begin position="171"/>
        <end position="188"/>
    </location>
</feature>
<evidence type="ECO:0000256" key="10">
    <source>
        <dbReference type="ARBA" id="ARBA00023012"/>
    </source>
</evidence>
<dbReference type="EMBL" id="JAFBEE010000009">
    <property type="protein sequence ID" value="MBM7615072.1"/>
    <property type="molecule type" value="Genomic_DNA"/>
</dbReference>
<dbReference type="InterPro" id="IPR036097">
    <property type="entry name" value="HisK_dim/P_sf"/>
</dbReference>
<dbReference type="SMART" id="SM00387">
    <property type="entry name" value="HATPase_c"/>
    <property type="match status" value="1"/>
</dbReference>
<dbReference type="InterPro" id="IPR035965">
    <property type="entry name" value="PAS-like_dom_sf"/>
</dbReference>
<dbReference type="PANTHER" id="PTHR43047:SF72">
    <property type="entry name" value="OSMOSENSING HISTIDINE PROTEIN KINASE SLN1"/>
    <property type="match status" value="1"/>
</dbReference>
<dbReference type="Gene3D" id="1.10.287.130">
    <property type="match status" value="1"/>
</dbReference>
<dbReference type="InterPro" id="IPR011620">
    <property type="entry name" value="Sig_transdc_His_kinase_LytS_TM"/>
</dbReference>
<dbReference type="EC" id="2.7.13.3" evidence="3"/>
<dbReference type="InterPro" id="IPR004358">
    <property type="entry name" value="Sig_transdc_His_kin-like_C"/>
</dbReference>
<dbReference type="InterPro" id="IPR005467">
    <property type="entry name" value="His_kinase_dom"/>
</dbReference>
<feature type="transmembrane region" description="Helical" evidence="12">
    <location>
        <begin position="141"/>
        <end position="159"/>
    </location>
</feature>
<dbReference type="SUPFAM" id="SSF47384">
    <property type="entry name" value="Homodimeric domain of signal transducing histidine kinase"/>
    <property type="match status" value="1"/>
</dbReference>
<evidence type="ECO:0000259" key="13">
    <source>
        <dbReference type="PROSITE" id="PS50109"/>
    </source>
</evidence>
<evidence type="ECO:0000256" key="5">
    <source>
        <dbReference type="ARBA" id="ARBA00022553"/>
    </source>
</evidence>
<dbReference type="Gene3D" id="1.10.1760.20">
    <property type="match status" value="1"/>
</dbReference>
<evidence type="ECO:0000256" key="1">
    <source>
        <dbReference type="ARBA" id="ARBA00000085"/>
    </source>
</evidence>
<dbReference type="InterPro" id="IPR003661">
    <property type="entry name" value="HisK_dim/P_dom"/>
</dbReference>
<keyword evidence="7 12" id="KW-0812">Transmembrane</keyword>
<gene>
    <name evidence="14" type="ORF">JOC73_001634</name>
</gene>
<dbReference type="RefSeq" id="WP_204401879.1">
    <property type="nucleotide sequence ID" value="NZ_JAFBEE010000009.1"/>
</dbReference>
<dbReference type="SMART" id="SM00091">
    <property type="entry name" value="PAS"/>
    <property type="match status" value="1"/>
</dbReference>
<dbReference type="SUPFAM" id="SSF55874">
    <property type="entry name" value="ATPase domain of HSP90 chaperone/DNA topoisomerase II/histidine kinase"/>
    <property type="match status" value="1"/>
</dbReference>